<dbReference type="AlphaFoldDB" id="A0A7V5NXI4"/>
<dbReference type="Gene3D" id="3.30.980.40">
    <property type="match status" value="1"/>
</dbReference>
<comment type="caution">
    <text evidence="11">The sequence shown here is derived from an EMBL/GenBank/DDBJ whole genome shotgun (WGS) entry which is preliminary data.</text>
</comment>
<evidence type="ECO:0000256" key="8">
    <source>
        <dbReference type="SAM" id="Phobius"/>
    </source>
</evidence>
<sequence length="443" mass="48406">MTMNAEMFDDPVLDTLRREQAVKPTHWLRRAVLACLVGGIGAVLVLSILTFSAFDTTMDTVGPLTKPHNFLRTPGANIANWALQFLGWAAFPAGVLLLFAAARAVLRPRLNITRWDTARRSALLVMTVVFLSIFLAAFPIPVSWPFATGIGGWFGDYVFLGLKSWLVGLGIKPVLAGGLLAMLAFMALGYCFGRFLGIVGRDVAEMLDAAGLLWATFRVRLDQLIAFLRRKFQKSHVEPLETAGYTDKRVWLETPGLETSTPAPEPSAPEPQGRVQIDTQPDQEVKPAPTPARRKPARRAPAPKYNFPKNGKFVLPEIDLLKPVPPRVATVDSGALQKSAEELAEVLADFGVKGEIGRVRPGPVVTLYEFQPAPGVKSSRVINLADDIARSMAARSARVAVVPGRNAIGIELPNRRRETVFLREMLASRDFKTTDALLPLALG</sequence>
<evidence type="ECO:0000259" key="10">
    <source>
        <dbReference type="Pfam" id="PF17854"/>
    </source>
</evidence>
<evidence type="ECO:0000256" key="1">
    <source>
        <dbReference type="ARBA" id="ARBA00004651"/>
    </source>
</evidence>
<evidence type="ECO:0000313" key="11">
    <source>
        <dbReference type="EMBL" id="HHI89032.1"/>
    </source>
</evidence>
<dbReference type="Pfam" id="PF17854">
    <property type="entry name" value="FtsK_alpha"/>
    <property type="match status" value="1"/>
</dbReference>
<keyword evidence="3 8" id="KW-0812">Transmembrane</keyword>
<proteinExistence type="predicted"/>
<dbReference type="PANTHER" id="PTHR22683:SF41">
    <property type="entry name" value="DNA TRANSLOCASE FTSK"/>
    <property type="match status" value="1"/>
</dbReference>
<feature type="non-terminal residue" evidence="11">
    <location>
        <position position="443"/>
    </location>
</feature>
<feature type="transmembrane region" description="Helical" evidence="8">
    <location>
        <begin position="31"/>
        <end position="54"/>
    </location>
</feature>
<dbReference type="Pfam" id="PF13491">
    <property type="entry name" value="FtsK_4TM"/>
    <property type="match status" value="1"/>
</dbReference>
<evidence type="ECO:0000256" key="5">
    <source>
        <dbReference type="ARBA" id="ARBA00023136"/>
    </source>
</evidence>
<comment type="subcellular location">
    <subcellularLocation>
        <location evidence="1">Cell membrane</location>
        <topology evidence="1">Multi-pass membrane protein</topology>
    </subcellularLocation>
</comment>
<feature type="transmembrane region" description="Helical" evidence="8">
    <location>
        <begin position="81"/>
        <end position="102"/>
    </location>
</feature>
<keyword evidence="2" id="KW-1003">Cell membrane</keyword>
<evidence type="ECO:0000256" key="2">
    <source>
        <dbReference type="ARBA" id="ARBA00022475"/>
    </source>
</evidence>
<dbReference type="PANTHER" id="PTHR22683">
    <property type="entry name" value="SPORULATION PROTEIN RELATED"/>
    <property type="match status" value="1"/>
</dbReference>
<dbReference type="InterPro" id="IPR041027">
    <property type="entry name" value="FtsK_alpha"/>
</dbReference>
<feature type="domain" description="DNA translocase FtsK 4TM region" evidence="9">
    <location>
        <begin position="31"/>
        <end position="186"/>
    </location>
</feature>
<accession>A0A7V5NXI4</accession>
<keyword evidence="4 8" id="KW-1133">Transmembrane helix</keyword>
<gene>
    <name evidence="11" type="ORF">ENK01_03680</name>
</gene>
<evidence type="ECO:0000259" key="9">
    <source>
        <dbReference type="Pfam" id="PF13491"/>
    </source>
</evidence>
<evidence type="ECO:0000256" key="6">
    <source>
        <dbReference type="ARBA" id="ARBA00025923"/>
    </source>
</evidence>
<evidence type="ECO:0000256" key="4">
    <source>
        <dbReference type="ARBA" id="ARBA00022989"/>
    </source>
</evidence>
<evidence type="ECO:0000256" key="3">
    <source>
        <dbReference type="ARBA" id="ARBA00022692"/>
    </source>
</evidence>
<organism evidence="11">
    <name type="scientific">Hellea balneolensis</name>
    <dbReference type="NCBI Taxonomy" id="287478"/>
    <lineage>
        <taxon>Bacteria</taxon>
        <taxon>Pseudomonadati</taxon>
        <taxon>Pseudomonadota</taxon>
        <taxon>Alphaproteobacteria</taxon>
        <taxon>Maricaulales</taxon>
        <taxon>Robiginitomaculaceae</taxon>
        <taxon>Hellea</taxon>
    </lineage>
</organism>
<feature type="transmembrane region" description="Helical" evidence="8">
    <location>
        <begin position="164"/>
        <end position="192"/>
    </location>
</feature>
<reference evidence="11" key="1">
    <citation type="journal article" date="2020" name="mSystems">
        <title>Genome- and Community-Level Interaction Insights into Carbon Utilization and Element Cycling Functions of Hydrothermarchaeota in Hydrothermal Sediment.</title>
        <authorList>
            <person name="Zhou Z."/>
            <person name="Liu Y."/>
            <person name="Xu W."/>
            <person name="Pan J."/>
            <person name="Luo Z.H."/>
            <person name="Li M."/>
        </authorList>
    </citation>
    <scope>NUCLEOTIDE SEQUENCE [LARGE SCALE GENOMIC DNA]</scope>
    <source>
        <strain evidence="11">HyVt-538</strain>
    </source>
</reference>
<dbReference type="Proteomes" id="UP000885806">
    <property type="component" value="Unassembled WGS sequence"/>
</dbReference>
<feature type="transmembrane region" description="Helical" evidence="8">
    <location>
        <begin position="123"/>
        <end position="144"/>
    </location>
</feature>
<dbReference type="EMBL" id="DROP01000248">
    <property type="protein sequence ID" value="HHI89032.1"/>
    <property type="molecule type" value="Genomic_DNA"/>
</dbReference>
<dbReference type="InterPro" id="IPR050206">
    <property type="entry name" value="FtsK/SpoIIIE/SftA"/>
</dbReference>
<protein>
    <submittedName>
        <fullName evidence="11">DNA translocase FtsK</fullName>
    </submittedName>
</protein>
<comment type="subunit">
    <text evidence="6">Homohexamer. Forms a ring that surrounds DNA.</text>
</comment>
<keyword evidence="5 8" id="KW-0472">Membrane</keyword>
<feature type="domain" description="FtsK alpha" evidence="10">
    <location>
        <begin position="315"/>
        <end position="414"/>
    </location>
</feature>
<dbReference type="InterPro" id="IPR025199">
    <property type="entry name" value="FtsK_4TM"/>
</dbReference>
<evidence type="ECO:0000256" key="7">
    <source>
        <dbReference type="SAM" id="MobiDB-lite"/>
    </source>
</evidence>
<feature type="region of interest" description="Disordered" evidence="7">
    <location>
        <begin position="256"/>
        <end position="306"/>
    </location>
</feature>
<dbReference type="GO" id="GO:0005886">
    <property type="term" value="C:plasma membrane"/>
    <property type="evidence" value="ECO:0007669"/>
    <property type="project" value="UniProtKB-SubCell"/>
</dbReference>
<name>A0A7V5NXI4_9PROT</name>